<dbReference type="Proteomes" id="UP000429232">
    <property type="component" value="Chromosome"/>
</dbReference>
<dbReference type="KEGG" id="mgik:GO620_001345"/>
<protein>
    <submittedName>
        <fullName evidence="1">Uncharacterized protein</fullName>
    </submittedName>
</protein>
<dbReference type="RefSeq" id="WP_157523030.1">
    <property type="nucleotide sequence ID" value="NZ_CP066775.1"/>
</dbReference>
<gene>
    <name evidence="1" type="ORF">GO620_001345</name>
</gene>
<evidence type="ECO:0000313" key="2">
    <source>
        <dbReference type="Proteomes" id="UP000429232"/>
    </source>
</evidence>
<accession>A0A6I4IMK9</accession>
<dbReference type="EMBL" id="CP066775">
    <property type="protein sequence ID" value="QQL50124.1"/>
    <property type="molecule type" value="Genomic_DNA"/>
</dbReference>
<dbReference type="AlphaFoldDB" id="A0A6I4IMK9"/>
<organism evidence="1 2">
    <name type="scientific">Mucilaginibacter ginkgonis</name>
    <dbReference type="NCBI Taxonomy" id="2682091"/>
    <lineage>
        <taxon>Bacteria</taxon>
        <taxon>Pseudomonadati</taxon>
        <taxon>Bacteroidota</taxon>
        <taxon>Sphingobacteriia</taxon>
        <taxon>Sphingobacteriales</taxon>
        <taxon>Sphingobacteriaceae</taxon>
        <taxon>Mucilaginibacter</taxon>
    </lineage>
</organism>
<sequence length="69" mass="7677">MAKGEAHAKAKKRYLIDEFFHPIIDGRPTNAKNELSVKGKVILYKGKPEIEVSDSKLINTATILTIVEP</sequence>
<evidence type="ECO:0000313" key="1">
    <source>
        <dbReference type="EMBL" id="QQL50124.1"/>
    </source>
</evidence>
<name>A0A6I4IMK9_9SPHI</name>
<keyword evidence="2" id="KW-1185">Reference proteome</keyword>
<proteinExistence type="predicted"/>
<reference evidence="1 2" key="1">
    <citation type="submission" date="2020-12" db="EMBL/GenBank/DDBJ databases">
        <title>HMF7856_wgs.fasta genome submission.</title>
        <authorList>
            <person name="Kang H."/>
            <person name="Kim H."/>
            <person name="Joh K."/>
        </authorList>
    </citation>
    <scope>NUCLEOTIDE SEQUENCE [LARGE SCALE GENOMIC DNA]</scope>
    <source>
        <strain evidence="1 2">HMF7856</strain>
    </source>
</reference>